<comment type="similarity">
    <text evidence="1">Belongs to the DedA family.</text>
</comment>
<protein>
    <submittedName>
        <fullName evidence="4">DedA family protein</fullName>
    </submittedName>
</protein>
<evidence type="ECO:0000259" key="3">
    <source>
        <dbReference type="Pfam" id="PF09335"/>
    </source>
</evidence>
<dbReference type="InterPro" id="IPR032816">
    <property type="entry name" value="VTT_dom"/>
</dbReference>
<dbReference type="PANTHER" id="PTHR42709:SF9">
    <property type="entry name" value="ALKALINE PHOSPHATASE LIKE PROTEIN"/>
    <property type="match status" value="1"/>
</dbReference>
<dbReference type="AlphaFoldDB" id="A0AA96RJ01"/>
<reference evidence="4" key="1">
    <citation type="submission" date="2022-02" db="EMBL/GenBank/DDBJ databases">
        <title>Paenibacillus sp. MBLB1832 Whole Genome Shotgun Sequencing.</title>
        <authorList>
            <person name="Hwang C.Y."/>
            <person name="Cho E.-S."/>
            <person name="Seo M.-J."/>
        </authorList>
    </citation>
    <scope>NUCLEOTIDE SEQUENCE</scope>
    <source>
        <strain evidence="4">MBLB1832</strain>
    </source>
</reference>
<keyword evidence="5" id="KW-1185">Reference proteome</keyword>
<evidence type="ECO:0000313" key="5">
    <source>
        <dbReference type="Proteomes" id="UP001304650"/>
    </source>
</evidence>
<dbReference type="GO" id="GO:0005886">
    <property type="term" value="C:plasma membrane"/>
    <property type="evidence" value="ECO:0007669"/>
    <property type="project" value="TreeGrafter"/>
</dbReference>
<dbReference type="EMBL" id="CP130319">
    <property type="protein sequence ID" value="WNR43340.1"/>
    <property type="molecule type" value="Genomic_DNA"/>
</dbReference>
<sequence>MIMGIYFFCAFCFGPFGFPIPNEVTILAGAILIANTDLNPWLVYLFLLCGLLCAVTMGYILGSLFGKRFTSRFRKNRYLSKAEELFHKYGSIAICLAYLLPVVRYFIPVLSGINRVSYRKFALLSYTSAFVWTSVYFTVGLLLGNHWLHVPSFVDVESMMIGLFTTYFFFCLVKNLVAIYGNGQSSMSHSRIEKNNG</sequence>
<feature type="transmembrane region" description="Helical" evidence="2">
    <location>
        <begin position="160"/>
        <end position="181"/>
    </location>
</feature>
<accession>A0AA96RJ01</accession>
<evidence type="ECO:0000313" key="4">
    <source>
        <dbReference type="EMBL" id="WNR43340.1"/>
    </source>
</evidence>
<evidence type="ECO:0000256" key="1">
    <source>
        <dbReference type="ARBA" id="ARBA00010792"/>
    </source>
</evidence>
<keyword evidence="2" id="KW-1133">Transmembrane helix</keyword>
<evidence type="ECO:0000256" key="2">
    <source>
        <dbReference type="SAM" id="Phobius"/>
    </source>
</evidence>
<keyword evidence="2" id="KW-0472">Membrane</keyword>
<gene>
    <name evidence="4" type="ORF">MJB10_19815</name>
</gene>
<name>A0AA96RJ01_9BACL</name>
<feature type="domain" description="VTT" evidence="3">
    <location>
        <begin position="20"/>
        <end position="140"/>
    </location>
</feature>
<dbReference type="InterPro" id="IPR051311">
    <property type="entry name" value="DedA_domain"/>
</dbReference>
<feature type="transmembrane region" description="Helical" evidence="2">
    <location>
        <begin position="127"/>
        <end position="148"/>
    </location>
</feature>
<organism evidence="4 5">
    <name type="scientific">Paenibacillus roseopurpureus</name>
    <dbReference type="NCBI Taxonomy" id="2918901"/>
    <lineage>
        <taxon>Bacteria</taxon>
        <taxon>Bacillati</taxon>
        <taxon>Bacillota</taxon>
        <taxon>Bacilli</taxon>
        <taxon>Bacillales</taxon>
        <taxon>Paenibacillaceae</taxon>
        <taxon>Paenibacillus</taxon>
    </lineage>
</organism>
<feature type="transmembrane region" description="Helical" evidence="2">
    <location>
        <begin position="41"/>
        <end position="65"/>
    </location>
</feature>
<dbReference type="PANTHER" id="PTHR42709">
    <property type="entry name" value="ALKALINE PHOSPHATASE LIKE PROTEIN"/>
    <property type="match status" value="1"/>
</dbReference>
<dbReference type="Proteomes" id="UP001304650">
    <property type="component" value="Chromosome"/>
</dbReference>
<dbReference type="KEGG" id="proo:MJB10_19815"/>
<dbReference type="RefSeq" id="WP_314797514.1">
    <property type="nucleotide sequence ID" value="NZ_CP130319.1"/>
</dbReference>
<dbReference type="Pfam" id="PF09335">
    <property type="entry name" value="VTT_dom"/>
    <property type="match status" value="1"/>
</dbReference>
<proteinExistence type="inferred from homology"/>
<keyword evidence="2" id="KW-0812">Transmembrane</keyword>